<keyword evidence="2" id="KW-1185">Reference proteome</keyword>
<evidence type="ECO:0000313" key="2">
    <source>
        <dbReference type="Proteomes" id="UP001497644"/>
    </source>
</evidence>
<name>A0AAV2NXY3_9HYME</name>
<accession>A0AAV2NXY3</accession>
<organism evidence="1 2">
    <name type="scientific">Lasius platythorax</name>
    <dbReference type="NCBI Taxonomy" id="488582"/>
    <lineage>
        <taxon>Eukaryota</taxon>
        <taxon>Metazoa</taxon>
        <taxon>Ecdysozoa</taxon>
        <taxon>Arthropoda</taxon>
        <taxon>Hexapoda</taxon>
        <taxon>Insecta</taxon>
        <taxon>Pterygota</taxon>
        <taxon>Neoptera</taxon>
        <taxon>Endopterygota</taxon>
        <taxon>Hymenoptera</taxon>
        <taxon>Apocrita</taxon>
        <taxon>Aculeata</taxon>
        <taxon>Formicoidea</taxon>
        <taxon>Formicidae</taxon>
        <taxon>Formicinae</taxon>
        <taxon>Lasius</taxon>
        <taxon>Lasius</taxon>
    </lineage>
</organism>
<protein>
    <submittedName>
        <fullName evidence="1">Uncharacterized protein</fullName>
    </submittedName>
</protein>
<reference evidence="1" key="1">
    <citation type="submission" date="2024-04" db="EMBL/GenBank/DDBJ databases">
        <authorList>
            <consortium name="Molecular Ecology Group"/>
        </authorList>
    </citation>
    <scope>NUCLEOTIDE SEQUENCE</scope>
</reference>
<proteinExistence type="predicted"/>
<sequence>MHDFSCSFTAELQWKCYQGYIKNAKIILRTLALKELKEKHTVWILSSEYGDSNVEILKEDEENDDYNFNAHLELNENEEEGSEPDKTDCDSNVLEEIETGDIELNFQSNILTGIRCAAHTLQLAIDDALKKQKLFHV</sequence>
<dbReference type="AlphaFoldDB" id="A0AAV2NXY3"/>
<evidence type="ECO:0000313" key="1">
    <source>
        <dbReference type="EMBL" id="CAL1685242.1"/>
    </source>
</evidence>
<dbReference type="Proteomes" id="UP001497644">
    <property type="component" value="Chromosome 6"/>
</dbReference>
<dbReference type="EMBL" id="OZ034829">
    <property type="protein sequence ID" value="CAL1685242.1"/>
    <property type="molecule type" value="Genomic_DNA"/>
</dbReference>
<gene>
    <name evidence="1" type="ORF">LPLAT_LOCUS10792</name>
</gene>